<protein>
    <recommendedName>
        <fullName evidence="3">F-box domain-containing protein</fullName>
    </recommendedName>
</protein>
<dbReference type="SUPFAM" id="SSF52047">
    <property type="entry name" value="RNI-like"/>
    <property type="match status" value="1"/>
</dbReference>
<dbReference type="InterPro" id="IPR032675">
    <property type="entry name" value="LRR_dom_sf"/>
</dbReference>
<evidence type="ECO:0000313" key="2">
    <source>
        <dbReference type="Proteomes" id="UP000481153"/>
    </source>
</evidence>
<organism evidence="1 2">
    <name type="scientific">Aphanomyces euteiches</name>
    <dbReference type="NCBI Taxonomy" id="100861"/>
    <lineage>
        <taxon>Eukaryota</taxon>
        <taxon>Sar</taxon>
        <taxon>Stramenopiles</taxon>
        <taxon>Oomycota</taxon>
        <taxon>Saprolegniomycetes</taxon>
        <taxon>Saprolegniales</taxon>
        <taxon>Verrucalvaceae</taxon>
        <taxon>Aphanomyces</taxon>
    </lineage>
</organism>
<dbReference type="AlphaFoldDB" id="A0A6G0W9D0"/>
<evidence type="ECO:0008006" key="3">
    <source>
        <dbReference type="Google" id="ProtNLM"/>
    </source>
</evidence>
<dbReference type="Proteomes" id="UP000481153">
    <property type="component" value="Unassembled WGS sequence"/>
</dbReference>
<reference evidence="1 2" key="1">
    <citation type="submission" date="2019-07" db="EMBL/GenBank/DDBJ databases">
        <title>Genomics analysis of Aphanomyces spp. identifies a new class of oomycete effector associated with host adaptation.</title>
        <authorList>
            <person name="Gaulin E."/>
        </authorList>
    </citation>
    <scope>NUCLEOTIDE SEQUENCE [LARGE SCALE GENOMIC DNA]</scope>
    <source>
        <strain evidence="1 2">ATCC 201684</strain>
    </source>
</reference>
<dbReference type="Gene3D" id="3.80.10.10">
    <property type="entry name" value="Ribonuclease Inhibitor"/>
    <property type="match status" value="1"/>
</dbReference>
<name>A0A6G0W9D0_9STRA</name>
<proteinExistence type="predicted"/>
<comment type="caution">
    <text evidence="1">The sequence shown here is derived from an EMBL/GenBank/DDBJ whole genome shotgun (WGS) entry which is preliminary data.</text>
</comment>
<dbReference type="EMBL" id="VJMJ01000307">
    <property type="protein sequence ID" value="KAF0723446.1"/>
    <property type="molecule type" value="Genomic_DNA"/>
</dbReference>
<sequence>MSLSALLLTRLELPVDIIVKIAFYIPDATDFFKFLEALRPCYMLGPLEHLYKLGLTYDRNELWPILVLKSSLVDSVDRYAFEEIVKCYSHVEVEEVWTNVEWLQKNISPWTKIDWIIRNSIPTAKVLDDLINVRITRLSFVFYDEVAPTWWSDILPRLPHLTSLEAYITSEEEEPSDFFECVAASNQIIDLEIDVSHYEMRAEDLVHLTQWFQKQPVRKFVCFSGDWKAANMNTRQAFYQIMFNCTTLETLKLSSCHLDYVDLTEIVFTMNSLELIDCELHLSQVETLASRLEGSKVTHFEYDDNRIIENDGMEYLLKAQSRTGIKYLRLQSTRLFGPRWPTLAQWIEKSTLEVLFLDGSYFPSNGVEILALAIQNNPTICELYLDYGTIRISDLRRLIESMTHPSRRVETKPIVWKKYYGKVPQSDDLKALKELAIKRGGEFIIVLQP</sequence>
<evidence type="ECO:0000313" key="1">
    <source>
        <dbReference type="EMBL" id="KAF0723446.1"/>
    </source>
</evidence>
<gene>
    <name evidence="1" type="ORF">Ae201684_017676</name>
</gene>
<accession>A0A6G0W9D0</accession>
<dbReference type="VEuPathDB" id="FungiDB:AeMF1_020034"/>
<keyword evidence="2" id="KW-1185">Reference proteome</keyword>